<dbReference type="STRING" id="638301.HMPREF0444_1846"/>
<accession>C8NIV1</accession>
<evidence type="ECO:0000313" key="2">
    <source>
        <dbReference type="Proteomes" id="UP000005926"/>
    </source>
</evidence>
<dbReference type="EMBL" id="ACKZ01000029">
    <property type="protein sequence ID" value="EEW36498.1"/>
    <property type="molecule type" value="Genomic_DNA"/>
</dbReference>
<dbReference type="HOGENOM" id="CLU_1926399_0_0_9"/>
<evidence type="ECO:0000313" key="1">
    <source>
        <dbReference type="EMBL" id="EEW36498.1"/>
    </source>
</evidence>
<sequence>MKKVLKLVAILFSTFLIVGCSKPKITKEQQDNIATRIYRNYDIQEIEFLSFTKNESTGSYRLKIKINNDENIVTSFLIEKLDFLDKSEGELVLGPIQKLGQLKRTEYYTGNVDISNINVKYLGEQ</sequence>
<dbReference type="AlphaFoldDB" id="C8NIV1"/>
<dbReference type="GeneID" id="78412396"/>
<dbReference type="PROSITE" id="PS51257">
    <property type="entry name" value="PROKAR_LIPOPROTEIN"/>
    <property type="match status" value="1"/>
</dbReference>
<gene>
    <name evidence="1" type="ORF">HMPREF0444_1846</name>
</gene>
<organism evidence="1 2">
    <name type="scientific">Granulicatella adiacens ATCC 49175</name>
    <dbReference type="NCBI Taxonomy" id="638301"/>
    <lineage>
        <taxon>Bacteria</taxon>
        <taxon>Bacillati</taxon>
        <taxon>Bacillota</taxon>
        <taxon>Bacilli</taxon>
        <taxon>Lactobacillales</taxon>
        <taxon>Carnobacteriaceae</taxon>
        <taxon>Granulicatella</taxon>
    </lineage>
</organism>
<keyword evidence="2" id="KW-1185">Reference proteome</keyword>
<dbReference type="Proteomes" id="UP000005926">
    <property type="component" value="Unassembled WGS sequence"/>
</dbReference>
<comment type="caution">
    <text evidence="1">The sequence shown here is derived from an EMBL/GenBank/DDBJ whole genome shotgun (WGS) entry which is preliminary data.</text>
</comment>
<dbReference type="eggNOG" id="ENOG502ZPWD">
    <property type="taxonomic scope" value="Bacteria"/>
</dbReference>
<reference evidence="1 2" key="1">
    <citation type="submission" date="2009-08" db="EMBL/GenBank/DDBJ databases">
        <authorList>
            <person name="Muzny D."/>
            <person name="Qin X."/>
            <person name="Deng J."/>
            <person name="Jiang H."/>
            <person name="Liu Y."/>
            <person name="Qu J."/>
            <person name="Song X.-Z."/>
            <person name="Zhang L."/>
            <person name="Thornton R."/>
            <person name="Coyle M."/>
            <person name="Francisco L."/>
            <person name="Jackson L."/>
            <person name="Javaid M."/>
            <person name="Korchina V."/>
            <person name="Kovar C."/>
            <person name="Mata R."/>
            <person name="Mathew T."/>
            <person name="Ngo R."/>
            <person name="Nguyen L."/>
            <person name="Nguyen N."/>
            <person name="Okwuonu G."/>
            <person name="Ongeri F."/>
            <person name="Pham C."/>
            <person name="Simmons D."/>
            <person name="Wilczek-Boney K."/>
            <person name="Hale W."/>
            <person name="Jakkamsetti A."/>
            <person name="Pham P."/>
            <person name="Ruth R."/>
            <person name="San Lucas F."/>
            <person name="Warren J."/>
            <person name="Zhang J."/>
            <person name="Zhao Z."/>
            <person name="Zhou C."/>
            <person name="Zhu D."/>
            <person name="Lee S."/>
            <person name="Bess C."/>
            <person name="Blankenburg K."/>
            <person name="Forbes L."/>
            <person name="Fu Q."/>
            <person name="Gubbala S."/>
            <person name="Hirani K."/>
            <person name="Jayaseelan J.C."/>
            <person name="Lara F."/>
            <person name="Munidasa M."/>
            <person name="Palculict T."/>
            <person name="Patil S."/>
            <person name="Pu L.-L."/>
            <person name="Saada N."/>
            <person name="Tang L."/>
            <person name="Weissenberger G."/>
            <person name="Zhu Y."/>
            <person name="Hemphill L."/>
            <person name="Shang Y."/>
            <person name="Youmans B."/>
            <person name="Ayvaz T."/>
            <person name="Ross M."/>
            <person name="Santibanez J."/>
            <person name="Aqrawi P."/>
            <person name="Gross S."/>
            <person name="Joshi V."/>
            <person name="Fowler G."/>
            <person name="Nazareth L."/>
            <person name="Reid J."/>
            <person name="Worley K."/>
            <person name="Petrosino J."/>
            <person name="Highlander S."/>
            <person name="Gibbs R."/>
        </authorList>
    </citation>
    <scope>NUCLEOTIDE SEQUENCE [LARGE SCALE GENOMIC DNA]</scope>
    <source>
        <strain evidence="1 2">ATCC 49175</strain>
    </source>
</reference>
<name>C8NIV1_9LACT</name>
<dbReference type="RefSeq" id="WP_005606486.1">
    <property type="nucleotide sequence ID" value="NZ_CP102283.1"/>
</dbReference>
<evidence type="ECO:0008006" key="3">
    <source>
        <dbReference type="Google" id="ProtNLM"/>
    </source>
</evidence>
<proteinExistence type="predicted"/>
<protein>
    <recommendedName>
        <fullName evidence="3">Lipoprotein</fullName>
    </recommendedName>
</protein>